<dbReference type="Proteomes" id="UP000308121">
    <property type="component" value="Unassembled WGS sequence"/>
</dbReference>
<dbReference type="OrthoDB" id="622550at2"/>
<organism evidence="1 2">
    <name type="scientific">Cellulomonas hominis</name>
    <dbReference type="NCBI Taxonomy" id="156981"/>
    <lineage>
        <taxon>Bacteria</taxon>
        <taxon>Bacillati</taxon>
        <taxon>Actinomycetota</taxon>
        <taxon>Actinomycetes</taxon>
        <taxon>Micrococcales</taxon>
        <taxon>Cellulomonadaceae</taxon>
        <taxon>Cellulomonas</taxon>
    </lineage>
</organism>
<sequence>MTGAPVLRDVAPAVTTWTPRESRLRAGVGRADITPPVGVRAHNWGASRTEVATGVHRPLTATALAFHDPGAGRWRYLLTLDLGWWRDAASFERLRDPLLRALRAEPDDLLLHLVHTHAGPSVSDLGLDLPGADLLDGYHRSLEAGARAACRTARDAAVDAVVTWGSGWSDLAVARNLPCGDRDVVAFDPGTPADGTLVVGRVSPAAGGAPLGVLLNYACHPTTLAHRNSLVSPDLVGAAREVVEAATGAPCLFLQGASGELAPREQYGPGTEQADRNGRALGHAAVAVLEQLGDPGTRLRFDGVVESGAPLGLWVREPAPDPAGVRCAARTVPLAARPAPTAAQVAEQWAGIDPVAAAERVRRATRLADGYVADGVAAHPLWVWGLGDAVVVAHPGEAFSALQTELRRRHPDRAVLVLNLTNGPGFVYLPDRASYDRDRYQVWQTLLAPGGLEDLTDAADALVAALPRPREVTA</sequence>
<proteinExistence type="predicted"/>
<evidence type="ECO:0008006" key="3">
    <source>
        <dbReference type="Google" id="ProtNLM"/>
    </source>
</evidence>
<dbReference type="EMBL" id="SZYE01000045">
    <property type="protein sequence ID" value="TKR24080.1"/>
    <property type="molecule type" value="Genomic_DNA"/>
</dbReference>
<evidence type="ECO:0000313" key="1">
    <source>
        <dbReference type="EMBL" id="TKR24080.1"/>
    </source>
</evidence>
<comment type="caution">
    <text evidence="1">The sequence shown here is derived from an EMBL/GenBank/DDBJ whole genome shotgun (WGS) entry which is preliminary data.</text>
</comment>
<name>A0A7Z8NPQ0_9CELL</name>
<evidence type="ECO:0000313" key="2">
    <source>
        <dbReference type="Proteomes" id="UP000308121"/>
    </source>
</evidence>
<accession>A0A7Z8NPQ0</accession>
<dbReference type="AlphaFoldDB" id="A0A7Z8NPQ0"/>
<protein>
    <recommendedName>
        <fullName evidence="3">Alkaline ceramidase</fullName>
    </recommendedName>
</protein>
<gene>
    <name evidence="1" type="ORF">FA014_07915</name>
</gene>
<reference evidence="1 2" key="1">
    <citation type="submission" date="2019-05" db="EMBL/GenBank/DDBJ databases">
        <title>Genome sequence of Cellulomonas hominis strain CS1.</title>
        <authorList>
            <person name="Belmont J."/>
            <person name="Maclea K.S."/>
        </authorList>
    </citation>
    <scope>NUCLEOTIDE SEQUENCE [LARGE SCALE GENOMIC DNA]</scope>
    <source>
        <strain evidence="1 2">CS1</strain>
    </source>
</reference>
<dbReference type="RefSeq" id="WP_154729151.1">
    <property type="nucleotide sequence ID" value="NZ_SZYE01000045.1"/>
</dbReference>